<accession>A0A7J5UQC1</accession>
<gene>
    <name evidence="1" type="ORF">GB883_08080</name>
</gene>
<reference evidence="1 2" key="1">
    <citation type="submission" date="2019-10" db="EMBL/GenBank/DDBJ databases">
        <title>Georgenia wutianyii sp. nov. and Georgenia yuyongxinii sp. nov. isolated from plateau pika (Ochotona curzoniae) in the Qinghai-Tibet plateau of China.</title>
        <authorList>
            <person name="Tian Z."/>
        </authorList>
    </citation>
    <scope>NUCLEOTIDE SEQUENCE [LARGE SCALE GENOMIC DNA]</scope>
    <source>
        <strain evidence="1 2">DSM 21501</strain>
    </source>
</reference>
<evidence type="ECO:0000313" key="2">
    <source>
        <dbReference type="Proteomes" id="UP000451860"/>
    </source>
</evidence>
<evidence type="ECO:0000313" key="1">
    <source>
        <dbReference type="EMBL" id="KAE8764615.1"/>
    </source>
</evidence>
<dbReference type="Proteomes" id="UP000451860">
    <property type="component" value="Unassembled WGS sequence"/>
</dbReference>
<name>A0A7J5UQC1_9MICO</name>
<comment type="caution">
    <text evidence="1">The sequence shown here is derived from an EMBL/GenBank/DDBJ whole genome shotgun (WGS) entry which is preliminary data.</text>
</comment>
<dbReference type="AlphaFoldDB" id="A0A7J5UQC1"/>
<protein>
    <submittedName>
        <fullName evidence="1">Uncharacterized protein</fullName>
    </submittedName>
</protein>
<sequence length="136" mass="15246">MSPRRRARRLPAPPRPAGRVLDARLHLLDRQVLDVDDVPVTTVDDLEVEGVERTREKEAERPHVTALVTGPVLGTRIFGGRPPENRWIRVPWSDVSSVDVAISLGVPGEGLEATWRERWVRDHIIRRIPGGGHAPQ</sequence>
<organism evidence="1 2">
    <name type="scientific">Georgenia thermotolerans</name>
    <dbReference type="NCBI Taxonomy" id="527326"/>
    <lineage>
        <taxon>Bacteria</taxon>
        <taxon>Bacillati</taxon>
        <taxon>Actinomycetota</taxon>
        <taxon>Actinomycetes</taxon>
        <taxon>Micrococcales</taxon>
        <taxon>Bogoriellaceae</taxon>
        <taxon>Georgenia</taxon>
    </lineage>
</organism>
<dbReference type="EMBL" id="WHJE01000027">
    <property type="protein sequence ID" value="KAE8764615.1"/>
    <property type="molecule type" value="Genomic_DNA"/>
</dbReference>
<dbReference type="RefSeq" id="WP_152204056.1">
    <property type="nucleotide sequence ID" value="NZ_VUKF01000041.1"/>
</dbReference>
<keyword evidence="2" id="KW-1185">Reference proteome</keyword>
<dbReference type="OrthoDB" id="9804685at2"/>
<proteinExistence type="predicted"/>